<reference evidence="2" key="1">
    <citation type="submission" date="2022-03" db="EMBL/GenBank/DDBJ databases">
        <title>Draft genome sequence of Aduncisulcus paluster, a free-living microaerophilic Fornicata.</title>
        <authorList>
            <person name="Yuyama I."/>
            <person name="Kume K."/>
            <person name="Tamura T."/>
            <person name="Inagaki Y."/>
            <person name="Hashimoto T."/>
        </authorList>
    </citation>
    <scope>NUCLEOTIDE SEQUENCE</scope>
    <source>
        <strain evidence="2">NY0171</strain>
    </source>
</reference>
<evidence type="ECO:0000313" key="3">
    <source>
        <dbReference type="Proteomes" id="UP001057375"/>
    </source>
</evidence>
<feature type="compositionally biased region" description="Acidic residues" evidence="1">
    <location>
        <begin position="170"/>
        <end position="182"/>
    </location>
</feature>
<protein>
    <submittedName>
        <fullName evidence="2">Uncharacterized protein</fullName>
    </submittedName>
</protein>
<dbReference type="Proteomes" id="UP001057375">
    <property type="component" value="Unassembled WGS sequence"/>
</dbReference>
<feature type="region of interest" description="Disordered" evidence="1">
    <location>
        <begin position="151"/>
        <end position="221"/>
    </location>
</feature>
<keyword evidence="3" id="KW-1185">Reference proteome</keyword>
<evidence type="ECO:0000313" key="2">
    <source>
        <dbReference type="EMBL" id="GKT18712.1"/>
    </source>
</evidence>
<feature type="non-terminal residue" evidence="2">
    <location>
        <position position="1"/>
    </location>
</feature>
<name>A0ABQ5JZM6_9EUKA</name>
<feature type="non-terminal residue" evidence="2">
    <location>
        <position position="630"/>
    </location>
</feature>
<dbReference type="SUPFAM" id="SSF48452">
    <property type="entry name" value="TPR-like"/>
    <property type="match status" value="1"/>
</dbReference>
<feature type="compositionally biased region" description="Basic and acidic residues" evidence="1">
    <location>
        <begin position="151"/>
        <end position="169"/>
    </location>
</feature>
<comment type="caution">
    <text evidence="2">The sequence shown here is derived from an EMBL/GenBank/DDBJ whole genome shotgun (WGS) entry which is preliminary data.</text>
</comment>
<accession>A0ABQ5JZM6</accession>
<dbReference type="EMBL" id="BQXS01011976">
    <property type="protein sequence ID" value="GKT18712.1"/>
    <property type="molecule type" value="Genomic_DNA"/>
</dbReference>
<dbReference type="Gene3D" id="1.25.40.10">
    <property type="entry name" value="Tetratricopeptide repeat domain"/>
    <property type="match status" value="1"/>
</dbReference>
<organism evidence="2 3">
    <name type="scientific">Aduncisulcus paluster</name>
    <dbReference type="NCBI Taxonomy" id="2918883"/>
    <lineage>
        <taxon>Eukaryota</taxon>
        <taxon>Metamonada</taxon>
        <taxon>Carpediemonas-like organisms</taxon>
        <taxon>Aduncisulcus</taxon>
    </lineage>
</organism>
<evidence type="ECO:0000256" key="1">
    <source>
        <dbReference type="SAM" id="MobiDB-lite"/>
    </source>
</evidence>
<sequence>TLSHPSQMSHPLLLSSLHAPFANLLYVSKQEYSGSTVGPSVISTVTVNEVIPRPNISTPLSIPLVLPIYSSSLPRSVLAVEVHFICALSMFNLGDEASAHRHLNMLLILNSSCIRGLYLRGVIRLRLGLVEKAMSDFGMCIERTREAIGKETREKREEKERETMERLASQDEEEEEDEEREEKEEKIPVLTRPKTMGSITISSSSSSNPLRPSRLRKTSSSRFTSFIAKSEIEKDKEKRREARKKELKGHVSSETHPLFVSMLSRSMCGLGKCCVCVSDFSSALLHFQSSLELCPFSVDSLAMYWCMLSILGVTQRHCSFSSIDRVWRSLWTEEWGGRGGEQDILVDAAQEDGAIAQEDGLTTKTKTFNPTQESGLNEDDIEQFERLLAKMDFQHNDENICSSYPFSLLPYISAKHPPQYLLLLLLMASISIRGGKYEVGMQYYDRCLSLCAGIERGIRDLTASFVEMRENRKKNKKKNKTDPSFVFFSTDEIVKHLSMLSSLSVVIQYISTACIFDLGVCLCHMGEFAKSWDLLCSINISTLEESSSLSSLSSMFDFPPPHSQTHANVHSLCFTFPVFPAHLFPLFVHTVAAAHSLSVCEEERQICPYVQTESCGMGLLVADVIPSSSS</sequence>
<dbReference type="InterPro" id="IPR011990">
    <property type="entry name" value="TPR-like_helical_dom_sf"/>
</dbReference>
<proteinExistence type="predicted"/>
<feature type="compositionally biased region" description="Low complexity" evidence="1">
    <location>
        <begin position="198"/>
        <end position="207"/>
    </location>
</feature>
<gene>
    <name evidence="2" type="ORF">ADUPG1_011359</name>
</gene>